<comment type="caution">
    <text evidence="1">The sequence shown here is derived from an EMBL/GenBank/DDBJ whole genome shotgun (WGS) entry which is preliminary data.</text>
</comment>
<evidence type="ECO:0000313" key="2">
    <source>
        <dbReference type="Proteomes" id="UP000651156"/>
    </source>
</evidence>
<dbReference type="PANTHER" id="PTHR43649">
    <property type="entry name" value="ARABINOSE-BINDING PROTEIN-RELATED"/>
    <property type="match status" value="1"/>
</dbReference>
<dbReference type="EMBL" id="JADEWN010000088">
    <property type="protein sequence ID" value="MBE9193330.1"/>
    <property type="molecule type" value="Genomic_DNA"/>
</dbReference>
<reference evidence="1 2" key="1">
    <citation type="submission" date="2020-10" db="EMBL/GenBank/DDBJ databases">
        <authorList>
            <person name="Castelo-Branco R."/>
            <person name="Eusebio N."/>
            <person name="Adriana R."/>
            <person name="Vieira A."/>
            <person name="Brugerolle De Fraissinette N."/>
            <person name="Rezende De Castro R."/>
            <person name="Schneider M.P."/>
            <person name="Vasconcelos V."/>
            <person name="Leao P.N."/>
        </authorList>
    </citation>
    <scope>NUCLEOTIDE SEQUENCE [LARGE SCALE GENOMIC DNA]</scope>
    <source>
        <strain evidence="1 2">LEGE 06123</strain>
    </source>
</reference>
<protein>
    <submittedName>
        <fullName evidence="1">Carbohydrate ABC transporter substrate-binding protein</fullName>
    </submittedName>
</protein>
<gene>
    <name evidence="1" type="ORF">IQ230_23900</name>
</gene>
<dbReference type="SUPFAM" id="SSF53850">
    <property type="entry name" value="Periplasmic binding protein-like II"/>
    <property type="match status" value="1"/>
</dbReference>
<dbReference type="InterPro" id="IPR006059">
    <property type="entry name" value="SBP"/>
</dbReference>
<dbReference type="RefSeq" id="WP_193934719.1">
    <property type="nucleotide sequence ID" value="NZ_CAWPMZ010000137.1"/>
</dbReference>
<evidence type="ECO:0000313" key="1">
    <source>
        <dbReference type="EMBL" id="MBE9193330.1"/>
    </source>
</evidence>
<keyword evidence="2" id="KW-1185">Reference proteome</keyword>
<dbReference type="Pfam" id="PF13416">
    <property type="entry name" value="SBP_bac_8"/>
    <property type="match status" value="1"/>
</dbReference>
<name>A0ABR9V0I3_9CHRO</name>
<sequence>MHITLSQNAKTKSQCQRQRWRLSDRHVLIILLLSAIVIGCKQNSDLNQIALSPANQASTQSTELKIWWDKGYTLEEDEALQQVVKRWEQQTGNRVQLSHYNNDELSRKAQRAIQAGNPPDILMNDSAERVLNPRLAWEGKLADVSEIIEPIKHHYSDTVLADVYFYNNLKKQHSYYAIPIHQAIPLIFYWRDLLKLAGYSEQDIPQDWNGFWEFWQEIHKTILAQHKQKIYGIGLPMSQRAGDTYEVFEQILEAYDVQLLDSQGQLRVDDPQVRQGIIQCINWYTKFYRQGYVPPEAINWLNPDNNRSLLNRHVVMTPNNSLSIPAAVRQAPDLYRNKLGTLRYPNKPSGKPMRYLTLVRQVVIFAESQNLELAKDFITYLIQPEISGDYLKATGGRTLPVHALVWQDPFWTNPADPHISTAAQPLIKGQTRLFYTAQNPAYSIVLEENIWGDAIHKVVADGVSPEQAADEAIERIKRIFAEWK</sequence>
<accession>A0ABR9V0I3</accession>
<proteinExistence type="predicted"/>
<dbReference type="PANTHER" id="PTHR43649:SF12">
    <property type="entry name" value="DIACETYLCHITOBIOSE BINDING PROTEIN DASA"/>
    <property type="match status" value="1"/>
</dbReference>
<dbReference type="Proteomes" id="UP000651156">
    <property type="component" value="Unassembled WGS sequence"/>
</dbReference>
<organism evidence="1 2">
    <name type="scientific">Gloeocapsopsis crepidinum LEGE 06123</name>
    <dbReference type="NCBI Taxonomy" id="588587"/>
    <lineage>
        <taxon>Bacteria</taxon>
        <taxon>Bacillati</taxon>
        <taxon>Cyanobacteriota</taxon>
        <taxon>Cyanophyceae</taxon>
        <taxon>Oscillatoriophycideae</taxon>
        <taxon>Chroococcales</taxon>
        <taxon>Chroococcaceae</taxon>
        <taxon>Gloeocapsopsis</taxon>
    </lineage>
</organism>
<dbReference type="InterPro" id="IPR050490">
    <property type="entry name" value="Bact_solute-bd_prot1"/>
</dbReference>
<dbReference type="Gene3D" id="3.40.190.10">
    <property type="entry name" value="Periplasmic binding protein-like II"/>
    <property type="match status" value="1"/>
</dbReference>